<name>A0A8J4Q0I3_9MYCE</name>
<proteinExistence type="predicted"/>
<dbReference type="SUPFAM" id="SSF52540">
    <property type="entry name" value="P-loop containing nucleoside triphosphate hydrolases"/>
    <property type="match status" value="1"/>
</dbReference>
<dbReference type="Proteomes" id="UP000695562">
    <property type="component" value="Unassembled WGS sequence"/>
</dbReference>
<keyword evidence="2" id="KW-1185">Reference proteome</keyword>
<sequence>MSTTAFFPIKQLNDESPKHQDVVNIHHFMLKDISFLKKRNAIATCLENFKEKAIHHIYFLIKDQVFKIDRLTNEEGKKIQECIMTDTAALSALTPLPNSLVEIVETIKNHGDFIIHYTTEAELKENQEKEKFILTSKLDATTKLSDIVKIKKQDREFEIEVLQSEYGYPGDIVLKIKLSLKKNPVHLIFKVYENESHLGFSTKPECPKQIEEFLVILKSKNSDLADPVDTIQVSVECDDYKDTFSYRLNTENRLAEILESFPNTDLLVSILGSPKSGKSTLANNIISFVTSEPQRSHLLVGNGEFSVTTVGEYVSCKKLVEIRKELEPVFPYVDTISKLNLTVLDNPPIGLAPNPNGLSPEEVFRTTKENIEAMMTKQIEGKYPNKNEYLYEARDEFKVGVFINLFNVEEFINIPESSQADHIKLFSIPIETITLKHKSFPIVCLTHYENINPQVLRDILSKVAFPVLKSNIFKIPQNPTKDVLFKLLRKLYEIKRAKDGLIVNKTTTSTTSTSTTSSPQPAA</sequence>
<gene>
    <name evidence="1" type="ORF">CYY_002182</name>
</gene>
<dbReference type="InterPro" id="IPR027417">
    <property type="entry name" value="P-loop_NTPase"/>
</dbReference>
<comment type="caution">
    <text evidence="1">The sequence shown here is derived from an EMBL/GenBank/DDBJ whole genome shotgun (WGS) entry which is preliminary data.</text>
</comment>
<dbReference type="EMBL" id="AJWJ01000058">
    <property type="protein sequence ID" value="KAF2076504.1"/>
    <property type="molecule type" value="Genomic_DNA"/>
</dbReference>
<evidence type="ECO:0000313" key="1">
    <source>
        <dbReference type="EMBL" id="KAF2076504.1"/>
    </source>
</evidence>
<evidence type="ECO:0000313" key="2">
    <source>
        <dbReference type="Proteomes" id="UP000695562"/>
    </source>
</evidence>
<organism evidence="1 2">
    <name type="scientific">Polysphondylium violaceum</name>
    <dbReference type="NCBI Taxonomy" id="133409"/>
    <lineage>
        <taxon>Eukaryota</taxon>
        <taxon>Amoebozoa</taxon>
        <taxon>Evosea</taxon>
        <taxon>Eumycetozoa</taxon>
        <taxon>Dictyostelia</taxon>
        <taxon>Dictyosteliales</taxon>
        <taxon>Dictyosteliaceae</taxon>
        <taxon>Polysphondylium</taxon>
    </lineage>
</organism>
<accession>A0A8J4Q0I3</accession>
<protein>
    <submittedName>
        <fullName evidence="1">Uncharacterized protein</fullName>
    </submittedName>
</protein>
<reference evidence="1" key="1">
    <citation type="submission" date="2020-01" db="EMBL/GenBank/DDBJ databases">
        <title>Development of genomics and gene disruption for Polysphondylium violaceum indicates a role for the polyketide synthase stlB in stalk morphogenesis.</title>
        <authorList>
            <person name="Narita B."/>
            <person name="Kawabe Y."/>
            <person name="Kin K."/>
            <person name="Saito T."/>
            <person name="Gibbs R."/>
            <person name="Kuspa A."/>
            <person name="Muzny D."/>
            <person name="Queller D."/>
            <person name="Richards S."/>
            <person name="Strassman J."/>
            <person name="Sucgang R."/>
            <person name="Worley K."/>
            <person name="Schaap P."/>
        </authorList>
    </citation>
    <scope>NUCLEOTIDE SEQUENCE</scope>
    <source>
        <strain evidence="1">QSvi11</strain>
    </source>
</reference>
<dbReference type="AlphaFoldDB" id="A0A8J4Q0I3"/>